<dbReference type="CDD" id="cd13578">
    <property type="entry name" value="PBP2_Bug27"/>
    <property type="match status" value="1"/>
</dbReference>
<proteinExistence type="inferred from homology"/>
<dbReference type="SUPFAM" id="SSF53850">
    <property type="entry name" value="Periplasmic binding protein-like II"/>
    <property type="match status" value="1"/>
</dbReference>
<feature type="signal peptide" evidence="2">
    <location>
        <begin position="1"/>
        <end position="22"/>
    </location>
</feature>
<gene>
    <name evidence="3" type="ORF">BAU08_14125</name>
</gene>
<evidence type="ECO:0008006" key="5">
    <source>
        <dbReference type="Google" id="ProtNLM"/>
    </source>
</evidence>
<accession>A0A193FYR6</accession>
<evidence type="ECO:0000313" key="3">
    <source>
        <dbReference type="EMBL" id="ANN72331.1"/>
    </source>
</evidence>
<dbReference type="Gene3D" id="3.40.190.10">
    <property type="entry name" value="Periplasmic binding protein-like II"/>
    <property type="match status" value="1"/>
</dbReference>
<comment type="similarity">
    <text evidence="1">Belongs to the UPF0065 (bug) family.</text>
</comment>
<dbReference type="Pfam" id="PF03401">
    <property type="entry name" value="TctC"/>
    <property type="match status" value="1"/>
</dbReference>
<dbReference type="Gene3D" id="3.40.190.150">
    <property type="entry name" value="Bordetella uptake gene, domain 1"/>
    <property type="match status" value="1"/>
</dbReference>
<feature type="chain" id="PRO_5008258450" description="LacI family transcriptional regulator" evidence="2">
    <location>
        <begin position="23"/>
        <end position="320"/>
    </location>
</feature>
<reference evidence="3 4" key="1">
    <citation type="submission" date="2016-06" db="EMBL/GenBank/DDBJ databases">
        <title>Complete genome sequences of Bordetella bronchialis and Bordetella flabilis.</title>
        <authorList>
            <person name="LiPuma J.J."/>
            <person name="Spilker T."/>
        </authorList>
    </citation>
    <scope>NUCLEOTIDE SEQUENCE [LARGE SCALE GENOMIC DNA]</scope>
    <source>
        <strain evidence="3 4">AU17976</strain>
    </source>
</reference>
<dbReference type="PANTHER" id="PTHR42928:SF5">
    <property type="entry name" value="BLR1237 PROTEIN"/>
    <property type="match status" value="1"/>
</dbReference>
<keyword evidence="2" id="KW-0732">Signal</keyword>
<dbReference type="AlphaFoldDB" id="A0A193FYR6"/>
<protein>
    <recommendedName>
        <fullName evidence="5">LacI family transcriptional regulator</fullName>
    </recommendedName>
</protein>
<evidence type="ECO:0000256" key="2">
    <source>
        <dbReference type="SAM" id="SignalP"/>
    </source>
</evidence>
<dbReference type="PIRSF" id="PIRSF017082">
    <property type="entry name" value="YflP"/>
    <property type="match status" value="1"/>
</dbReference>
<sequence>MSIPRLLGALLACLVLSPAARADYPDHTIRLVVPFAPGGAVDAIARVIAERISGPLGQSVIVDNRGGGGGIVGTDFAARANPDGYTLLMASASGMMITPLLQKLPYEPMKAFTPVALVGQVPFLLVSTTKLPPTDLKQFVAYAKEHPGKLAYASAGTGTPHHVAGEMFKLATGTDLIHIPYKGTGPALVDVISGRVAIMNSEILAALPHVREGQLRALGIAAAARSPLAPEIPTLKEAGLPNFEVTTWYGVVAPTGTPPAAVKKLSDTIMKALTEPETRAKLDQIGVIPRGLAGADFSGFLVQENAKWTKMVKDTNIRID</sequence>
<dbReference type="STRING" id="463025.BAU08_14125"/>
<dbReference type="InterPro" id="IPR005064">
    <property type="entry name" value="BUG"/>
</dbReference>
<organism evidence="3 4">
    <name type="scientific">Bordetella bronchialis</name>
    <dbReference type="NCBI Taxonomy" id="463025"/>
    <lineage>
        <taxon>Bacteria</taxon>
        <taxon>Pseudomonadati</taxon>
        <taxon>Pseudomonadota</taxon>
        <taxon>Betaproteobacteria</taxon>
        <taxon>Burkholderiales</taxon>
        <taxon>Alcaligenaceae</taxon>
        <taxon>Bordetella</taxon>
    </lineage>
</organism>
<evidence type="ECO:0000313" key="4">
    <source>
        <dbReference type="Proteomes" id="UP000092213"/>
    </source>
</evidence>
<dbReference type="InterPro" id="IPR042100">
    <property type="entry name" value="Bug_dom1"/>
</dbReference>
<dbReference type="PANTHER" id="PTHR42928">
    <property type="entry name" value="TRICARBOXYLATE-BINDING PROTEIN"/>
    <property type="match status" value="1"/>
</dbReference>
<name>A0A193FYR6_9BORD</name>
<dbReference type="EMBL" id="CP016171">
    <property type="protein sequence ID" value="ANN72331.1"/>
    <property type="molecule type" value="Genomic_DNA"/>
</dbReference>
<dbReference type="RefSeq" id="WP_066669921.1">
    <property type="nucleotide sequence ID" value="NZ_CP016171.1"/>
</dbReference>
<evidence type="ECO:0000256" key="1">
    <source>
        <dbReference type="ARBA" id="ARBA00006987"/>
    </source>
</evidence>
<dbReference type="Proteomes" id="UP000092213">
    <property type="component" value="Chromosome"/>
</dbReference>